<evidence type="ECO:0000313" key="2">
    <source>
        <dbReference type="EMBL" id="MEJ8674089.1"/>
    </source>
</evidence>
<organism evidence="2 3">
    <name type="scientific">Chromobacterium amazonense</name>
    <dbReference type="NCBI Taxonomy" id="1382803"/>
    <lineage>
        <taxon>Bacteria</taxon>
        <taxon>Pseudomonadati</taxon>
        <taxon>Pseudomonadota</taxon>
        <taxon>Betaproteobacteria</taxon>
        <taxon>Neisseriales</taxon>
        <taxon>Chromobacteriaceae</taxon>
        <taxon>Chromobacterium</taxon>
    </lineage>
</organism>
<reference evidence="2 3" key="1">
    <citation type="submission" date="2023-12" db="EMBL/GenBank/DDBJ databases">
        <title>Evaluation and characterization of a potential secondary metabolite violacein from indigenous Chromobacterium amazonense SAM215.</title>
        <authorList>
            <person name="Tarafdar M.R."/>
            <person name="Abedin S.M."/>
            <person name="Atiqua A."/>
            <person name="Saha A."/>
            <person name="Khan S.N."/>
        </authorList>
    </citation>
    <scope>NUCLEOTIDE SEQUENCE [LARGE SCALE GENOMIC DNA]</scope>
    <source>
        <strain evidence="2 3">SAM215</strain>
    </source>
</reference>
<dbReference type="Proteomes" id="UP001224516">
    <property type="component" value="Unassembled WGS sequence"/>
</dbReference>
<dbReference type="NCBIfam" id="TIGR02554">
    <property type="entry name" value="PrgH"/>
    <property type="match status" value="1"/>
</dbReference>
<dbReference type="RefSeq" id="WP_261174126.1">
    <property type="nucleotide sequence ID" value="NZ_JAFCYX010000001.1"/>
</dbReference>
<dbReference type="Gene3D" id="3.30.70.1780">
    <property type="match status" value="1"/>
</dbReference>
<keyword evidence="1" id="KW-0812">Transmembrane</keyword>
<dbReference type="NCBIfam" id="NF011855">
    <property type="entry name" value="PRK15327.1"/>
    <property type="match status" value="1"/>
</dbReference>
<keyword evidence="1" id="KW-0472">Membrane</keyword>
<dbReference type="InterPro" id="IPR019029">
    <property type="entry name" value="T3SS_PrgH/EprH-like"/>
</dbReference>
<dbReference type="EMBL" id="JAVFJF020000006">
    <property type="protein sequence ID" value="MEJ8674089.1"/>
    <property type="molecule type" value="Genomic_DNA"/>
</dbReference>
<gene>
    <name evidence="2" type="ORF">QCL97_005070</name>
</gene>
<dbReference type="Gene3D" id="3.30.300.170">
    <property type="match status" value="1"/>
</dbReference>
<keyword evidence="1" id="KW-1133">Transmembrane helix</keyword>
<accession>A0ABU8UYZ7</accession>
<dbReference type="Pfam" id="PF09480">
    <property type="entry name" value="PrgH"/>
    <property type="match status" value="1"/>
</dbReference>
<evidence type="ECO:0000256" key="1">
    <source>
        <dbReference type="SAM" id="Phobius"/>
    </source>
</evidence>
<name>A0ABU8UYZ7_9NEIS</name>
<feature type="transmembrane region" description="Helical" evidence="1">
    <location>
        <begin position="143"/>
        <end position="164"/>
    </location>
</feature>
<protein>
    <submittedName>
        <fullName evidence="2">PrgH/EprH family type III secretion inner membrane ring protein</fullName>
    </submittedName>
</protein>
<sequence length="393" mass="44162">MVAEDTTHSLGNRTVVRLLNSPLRGCEFLLPPGRTLFLVGPGSTLADPGQLPELPDDTLHVPLEQGGINFELLIDATNLGHVVLRELAETGPNERHVAFNQPICVGELTLALRPEHLPWSTEVLGYPEVAPPVSSRPARRHPVVAIILAALALALLVGGGYWLWNNPQRQAAELNTLLGRDSQRFQILLGHNGVFYVAAGNERDGSWARQVIMRGDYTRPAQVIYPAQENERITRWLSNHYPDLAYYKLQMDNPRRPQLWISSQRAALSEAARKQLGQNLAFIMPYAERVDVIALDDVTAAQQAEAGLLRQALPYTRDNRADGVTFVIQGALDDGELLRARRFVDDYYRQWGGRYVQFAIELKDDWLKGRSFRYGDQGYVKMAPGHWYFPKPL</sequence>
<proteinExistence type="predicted"/>
<keyword evidence="3" id="KW-1185">Reference proteome</keyword>
<comment type="caution">
    <text evidence="2">The sequence shown here is derived from an EMBL/GenBank/DDBJ whole genome shotgun (WGS) entry which is preliminary data.</text>
</comment>
<dbReference type="Gene3D" id="2.60.200.20">
    <property type="match status" value="1"/>
</dbReference>
<dbReference type="Gene3D" id="3.30.70.1770">
    <property type="match status" value="1"/>
</dbReference>
<evidence type="ECO:0000313" key="3">
    <source>
        <dbReference type="Proteomes" id="UP001224516"/>
    </source>
</evidence>
<dbReference type="InterPro" id="IPR013387">
    <property type="entry name" value="T3SS_PrgH/EprH"/>
</dbReference>